<evidence type="ECO:0000313" key="3">
    <source>
        <dbReference type="Proteomes" id="UP000710440"/>
    </source>
</evidence>
<organism evidence="2 3">
    <name type="scientific">Aspergillus viridinutans</name>
    <dbReference type="NCBI Taxonomy" id="75553"/>
    <lineage>
        <taxon>Eukaryota</taxon>
        <taxon>Fungi</taxon>
        <taxon>Dikarya</taxon>
        <taxon>Ascomycota</taxon>
        <taxon>Pezizomycotina</taxon>
        <taxon>Eurotiomycetes</taxon>
        <taxon>Eurotiomycetidae</taxon>
        <taxon>Eurotiales</taxon>
        <taxon>Aspergillaceae</taxon>
        <taxon>Aspergillus</taxon>
        <taxon>Aspergillus subgen. Fumigati</taxon>
    </lineage>
</organism>
<dbReference type="RefSeq" id="XP_043126602.1">
    <property type="nucleotide sequence ID" value="XM_043270667.1"/>
</dbReference>
<feature type="signal peptide" evidence="1">
    <location>
        <begin position="1"/>
        <end position="18"/>
    </location>
</feature>
<dbReference type="AlphaFoldDB" id="A0A9P3F6V9"/>
<accession>A0A9P3F6V9</accession>
<dbReference type="EMBL" id="BOPL01000005">
    <property type="protein sequence ID" value="GIK03416.1"/>
    <property type="molecule type" value="Genomic_DNA"/>
</dbReference>
<comment type="caution">
    <text evidence="2">The sequence shown here is derived from an EMBL/GenBank/DDBJ whole genome shotgun (WGS) entry which is preliminary data.</text>
</comment>
<feature type="chain" id="PRO_5040357428" evidence="1">
    <location>
        <begin position="19"/>
        <end position="98"/>
    </location>
</feature>
<evidence type="ECO:0000313" key="2">
    <source>
        <dbReference type="EMBL" id="GIK03416.1"/>
    </source>
</evidence>
<dbReference type="OrthoDB" id="4506236at2759"/>
<dbReference type="GeneID" id="66935467"/>
<keyword evidence="3" id="KW-1185">Reference proteome</keyword>
<sequence>MQFSTILSLLAVAGMTVAAPPVVRPQSNNNGVLGLNVADTTVPVDVDIPIQGNNVANNVANGLLEGGANLDHTVDGPLNVAALGEADQVAPKGVLPPF</sequence>
<reference evidence="2 3" key="1">
    <citation type="submission" date="2021-02" db="EMBL/GenBank/DDBJ databases">
        <title>Pan-genome distribution and transcriptional activeness of fungal secondary metabolism genes in Aspergillus section Fumigati.</title>
        <authorList>
            <person name="Takahashi H."/>
            <person name="Umemura M."/>
            <person name="Ninomiya A."/>
            <person name="Kusuya Y."/>
            <person name="Urayama S."/>
            <person name="Shimizu M."/>
            <person name="Watanabe A."/>
            <person name="Kamei K."/>
            <person name="Yaguchi T."/>
            <person name="Hagiwara D."/>
        </authorList>
    </citation>
    <scope>NUCLEOTIDE SEQUENCE [LARGE SCALE GENOMIC DNA]</scope>
    <source>
        <strain evidence="2 3">IFM 47045</strain>
    </source>
</reference>
<name>A0A9P3F6V9_ASPVI</name>
<protein>
    <submittedName>
        <fullName evidence="2">Uncharacterized protein</fullName>
    </submittedName>
</protein>
<evidence type="ECO:0000256" key="1">
    <source>
        <dbReference type="SAM" id="SignalP"/>
    </source>
</evidence>
<keyword evidence="1" id="KW-0732">Signal</keyword>
<dbReference type="Proteomes" id="UP000710440">
    <property type="component" value="Unassembled WGS sequence"/>
</dbReference>
<gene>
    <name evidence="2" type="ORF">Aspvir_007485</name>
</gene>
<proteinExistence type="predicted"/>